<proteinExistence type="predicted"/>
<evidence type="ECO:0000313" key="3">
    <source>
        <dbReference type="Proteomes" id="UP001215712"/>
    </source>
</evidence>
<organism evidence="2 3">
    <name type="scientific">Penicillium malachiteum</name>
    <dbReference type="NCBI Taxonomy" id="1324776"/>
    <lineage>
        <taxon>Eukaryota</taxon>
        <taxon>Fungi</taxon>
        <taxon>Dikarya</taxon>
        <taxon>Ascomycota</taxon>
        <taxon>Pezizomycotina</taxon>
        <taxon>Eurotiomycetes</taxon>
        <taxon>Eurotiomycetidae</taxon>
        <taxon>Eurotiales</taxon>
        <taxon>Aspergillaceae</taxon>
        <taxon>Penicillium</taxon>
    </lineage>
</organism>
<gene>
    <name evidence="2" type="ORF">N7493_008410</name>
</gene>
<reference evidence="2" key="2">
    <citation type="submission" date="2023-01" db="EMBL/GenBank/DDBJ databases">
        <authorList>
            <person name="Petersen C."/>
        </authorList>
    </citation>
    <scope>NUCLEOTIDE SEQUENCE</scope>
    <source>
        <strain evidence="2">IBT 17514</strain>
    </source>
</reference>
<accession>A0AAD6MTP4</accession>
<sequence>MGFISSLTRSICNNKLSRKLSTSKPHNPDYDDSNDLIKIPSNAGSLTRADSLASTIRLSNQEPITPTESPTHRKRLTPADLNLQTLFDNAEALDPARSHAVRALALPEYPVLKMDTVQSPSDYTGKKLQDPIDTGDKGNGKKNLARRSKSVRGSVDRNKCENLGVDKTESGSKITRSMTGLLRRGSSLKIPRSSLSLKTFRGSTPAKDVNRVSLTEDDFFLDEKAELKWLELNGLSGRDLDFGVWHSNEFARPWY</sequence>
<feature type="compositionally biased region" description="Basic and acidic residues" evidence="1">
    <location>
        <begin position="154"/>
        <end position="165"/>
    </location>
</feature>
<dbReference type="Proteomes" id="UP001215712">
    <property type="component" value="Unassembled WGS sequence"/>
</dbReference>
<protein>
    <submittedName>
        <fullName evidence="2">Uncharacterized protein</fullName>
    </submittedName>
</protein>
<feature type="region of interest" description="Disordered" evidence="1">
    <location>
        <begin position="117"/>
        <end position="165"/>
    </location>
</feature>
<dbReference type="AlphaFoldDB" id="A0AAD6MTP4"/>
<dbReference type="EMBL" id="JAQJAN010000012">
    <property type="protein sequence ID" value="KAJ5716499.1"/>
    <property type="molecule type" value="Genomic_DNA"/>
</dbReference>
<comment type="caution">
    <text evidence="2">The sequence shown here is derived from an EMBL/GenBank/DDBJ whole genome shotgun (WGS) entry which is preliminary data.</text>
</comment>
<keyword evidence="3" id="KW-1185">Reference proteome</keyword>
<name>A0AAD6MTP4_9EURO</name>
<feature type="compositionally biased region" description="Basic and acidic residues" evidence="1">
    <location>
        <begin position="124"/>
        <end position="139"/>
    </location>
</feature>
<evidence type="ECO:0000256" key="1">
    <source>
        <dbReference type="SAM" id="MobiDB-lite"/>
    </source>
</evidence>
<reference evidence="2" key="1">
    <citation type="journal article" date="2023" name="IMA Fungus">
        <title>Comparative genomic study of the Penicillium genus elucidates a diverse pangenome and 15 lateral gene transfer events.</title>
        <authorList>
            <person name="Petersen C."/>
            <person name="Sorensen T."/>
            <person name="Nielsen M.R."/>
            <person name="Sondergaard T.E."/>
            <person name="Sorensen J.L."/>
            <person name="Fitzpatrick D.A."/>
            <person name="Frisvad J.C."/>
            <person name="Nielsen K.L."/>
        </authorList>
    </citation>
    <scope>NUCLEOTIDE SEQUENCE</scope>
    <source>
        <strain evidence="2">IBT 17514</strain>
    </source>
</reference>
<evidence type="ECO:0000313" key="2">
    <source>
        <dbReference type="EMBL" id="KAJ5716499.1"/>
    </source>
</evidence>